<evidence type="ECO:0000313" key="5">
    <source>
        <dbReference type="EMBL" id="MDG3006724.1"/>
    </source>
</evidence>
<dbReference type="PANTHER" id="PTHR33841">
    <property type="entry name" value="DNA METHYLTRANSFERASE YEEA-RELATED"/>
    <property type="match status" value="1"/>
</dbReference>
<protein>
    <submittedName>
        <fullName evidence="5">Class I SAM-dependent methyltransferase</fullName>
    </submittedName>
</protein>
<dbReference type="PRINTS" id="PR00507">
    <property type="entry name" value="N12N6MTFRASE"/>
</dbReference>
<dbReference type="GO" id="GO:0008168">
    <property type="term" value="F:methyltransferase activity"/>
    <property type="evidence" value="ECO:0007669"/>
    <property type="project" value="UniProtKB-KW"/>
</dbReference>
<dbReference type="EMBL" id="JARRAG010000002">
    <property type="protein sequence ID" value="MDG3006724.1"/>
    <property type="molecule type" value="Genomic_DNA"/>
</dbReference>
<dbReference type="SUPFAM" id="SSF53335">
    <property type="entry name" value="S-adenosyl-L-methionine-dependent methyltransferases"/>
    <property type="match status" value="1"/>
</dbReference>
<dbReference type="GO" id="GO:0032259">
    <property type="term" value="P:methylation"/>
    <property type="evidence" value="ECO:0007669"/>
    <property type="project" value="UniProtKB-KW"/>
</dbReference>
<keyword evidence="1 5" id="KW-0489">Methyltransferase</keyword>
<evidence type="ECO:0000256" key="2">
    <source>
        <dbReference type="ARBA" id="ARBA00022679"/>
    </source>
</evidence>
<evidence type="ECO:0000256" key="1">
    <source>
        <dbReference type="ARBA" id="ARBA00022603"/>
    </source>
</evidence>
<sequence>MGKDLGDFQTPPELAAALVRRLGPIGGRWPRVLEPTSGRGGFLRAILDSPSPPREAIGVELQSAYCDEARAGLGDRATILHADVFQLDLGVDLPWKGDGPILVVGNPPWVTNAELGRLESGNLPPKRNLKKLGGLAARTGAANFDLGEAVWLKLIADLDGRAATIAMLCKTSVARAILQHLAKVRTAFTADMVEIDARRWFGAAVGACFLTIALGTTAGTGRVDVYSNPDATTPTRSMGAIRGLFADDFETALAFEFALGASPLHWRQGVKHDAAAVMELIADGPGEPLCNGLGEVVDVEPEYVYPLLKGADLRKPAGDRPRRALIVCQEKLGDDTRTLATTAPRLWAYLDGHRDRFERRRSSIYEGRPPFALFGVGPYTFAPYKAVVAGVHRPPRFRAVGPVAGRPTVLDDTCYLIPCRSAAEAALIAAIGDDPITLGLLRAFAPADAKRPVTKGLLQAIDLAVVLARADRRALVARAVVALRDDLGVADADPTAAIETAVEPLALLLSGERVPTLGPDATSPESRPRAAEES</sequence>
<evidence type="ECO:0000313" key="6">
    <source>
        <dbReference type="Proteomes" id="UP001216907"/>
    </source>
</evidence>
<name>A0ABT6FGT0_9BACT</name>
<dbReference type="InterPro" id="IPR029063">
    <property type="entry name" value="SAM-dependent_MTases_sf"/>
</dbReference>
<evidence type="ECO:0000256" key="3">
    <source>
        <dbReference type="ARBA" id="ARBA00022691"/>
    </source>
</evidence>
<feature type="region of interest" description="Disordered" evidence="4">
    <location>
        <begin position="513"/>
        <end position="534"/>
    </location>
</feature>
<keyword evidence="6" id="KW-1185">Reference proteome</keyword>
<evidence type="ECO:0000256" key="4">
    <source>
        <dbReference type="SAM" id="MobiDB-lite"/>
    </source>
</evidence>
<dbReference type="RefSeq" id="WP_277863017.1">
    <property type="nucleotide sequence ID" value="NZ_JARRAG010000002.1"/>
</dbReference>
<dbReference type="InterPro" id="IPR050953">
    <property type="entry name" value="N4_N6_ade-DNA_methylase"/>
</dbReference>
<reference evidence="5 6" key="1">
    <citation type="submission" date="2023-03" db="EMBL/GenBank/DDBJ databases">
        <title>Paludisphaera mucosa sp. nov. a novel planctomycete from northern fen.</title>
        <authorList>
            <person name="Ivanova A."/>
        </authorList>
    </citation>
    <scope>NUCLEOTIDE SEQUENCE [LARGE SCALE GENOMIC DNA]</scope>
    <source>
        <strain evidence="5 6">Pla2</strain>
    </source>
</reference>
<dbReference type="Proteomes" id="UP001216907">
    <property type="component" value="Unassembled WGS sequence"/>
</dbReference>
<gene>
    <name evidence="5" type="ORF">PZE19_23390</name>
</gene>
<dbReference type="PANTHER" id="PTHR33841:SF5">
    <property type="entry name" value="DNA METHYLASE (MODIFICATION METHYLASE) (METHYLTRANSFERASE)-RELATED"/>
    <property type="match status" value="1"/>
</dbReference>
<organism evidence="5 6">
    <name type="scientific">Paludisphaera mucosa</name>
    <dbReference type="NCBI Taxonomy" id="3030827"/>
    <lineage>
        <taxon>Bacteria</taxon>
        <taxon>Pseudomonadati</taxon>
        <taxon>Planctomycetota</taxon>
        <taxon>Planctomycetia</taxon>
        <taxon>Isosphaerales</taxon>
        <taxon>Isosphaeraceae</taxon>
        <taxon>Paludisphaera</taxon>
    </lineage>
</organism>
<dbReference type="Gene3D" id="3.40.50.150">
    <property type="entry name" value="Vaccinia Virus protein VP39"/>
    <property type="match status" value="1"/>
</dbReference>
<comment type="caution">
    <text evidence="5">The sequence shown here is derived from an EMBL/GenBank/DDBJ whole genome shotgun (WGS) entry which is preliminary data.</text>
</comment>
<accession>A0ABT6FGT0</accession>
<keyword evidence="2" id="KW-0808">Transferase</keyword>
<proteinExistence type="predicted"/>
<keyword evidence="3" id="KW-0949">S-adenosyl-L-methionine</keyword>